<keyword evidence="3" id="KW-0472">Membrane</keyword>
<evidence type="ECO:0000256" key="3">
    <source>
        <dbReference type="SAM" id="Phobius"/>
    </source>
</evidence>
<dbReference type="PANTHER" id="PTHR37815:SF3">
    <property type="entry name" value="UPF0397 PROTEIN SPR0429"/>
    <property type="match status" value="1"/>
</dbReference>
<dbReference type="Proteomes" id="UP000295711">
    <property type="component" value="Unassembled WGS sequence"/>
</dbReference>
<dbReference type="GO" id="GO:0016020">
    <property type="term" value="C:membrane"/>
    <property type="evidence" value="ECO:0007669"/>
    <property type="project" value="InterPro"/>
</dbReference>
<dbReference type="RefSeq" id="WP_132087817.1">
    <property type="nucleotide sequence ID" value="NZ_JANKAQ010000002.1"/>
</dbReference>
<accession>A0A4R2LGQ9</accession>
<evidence type="ECO:0000313" key="4">
    <source>
        <dbReference type="EMBL" id="TCO86520.1"/>
    </source>
</evidence>
<dbReference type="AlphaFoldDB" id="A0A4R2LGQ9"/>
<feature type="transmembrane region" description="Helical" evidence="3">
    <location>
        <begin position="12"/>
        <end position="32"/>
    </location>
</feature>
<feature type="transmembrane region" description="Helical" evidence="3">
    <location>
        <begin position="109"/>
        <end position="134"/>
    </location>
</feature>
<reference evidence="4 5" key="1">
    <citation type="submission" date="2019-03" db="EMBL/GenBank/DDBJ databases">
        <title>Genomic Encyclopedia of Type Strains, Phase IV (KMG-IV): sequencing the most valuable type-strain genomes for metagenomic binning, comparative biology and taxonomic classification.</title>
        <authorList>
            <person name="Goeker M."/>
        </authorList>
    </citation>
    <scope>NUCLEOTIDE SEQUENCE [LARGE SCALE GENOMIC DNA]</scope>
    <source>
        <strain evidence="4 5">DSM 28559</strain>
    </source>
</reference>
<comment type="caution">
    <text evidence="4">The sequence shown here is derived from an EMBL/GenBank/DDBJ whole genome shotgun (WGS) entry which is preliminary data.</text>
</comment>
<protein>
    <submittedName>
        <fullName evidence="4">Putative membrane protein</fullName>
    </submittedName>
</protein>
<dbReference type="PANTHER" id="PTHR37815">
    <property type="entry name" value="UPF0397 PROTEIN BC_2624-RELATED"/>
    <property type="match status" value="1"/>
</dbReference>
<dbReference type="Pfam" id="PF07155">
    <property type="entry name" value="ECF-ribofla_trS"/>
    <property type="match status" value="1"/>
</dbReference>
<keyword evidence="1 3" id="KW-0812">Transmembrane</keyword>
<dbReference type="EMBL" id="SLXA01000001">
    <property type="protein sequence ID" value="TCO86520.1"/>
    <property type="molecule type" value="Genomic_DNA"/>
</dbReference>
<proteinExistence type="predicted"/>
<evidence type="ECO:0000256" key="2">
    <source>
        <dbReference type="ARBA" id="ARBA00022989"/>
    </source>
</evidence>
<feature type="transmembrane region" description="Helical" evidence="3">
    <location>
        <begin position="44"/>
        <end position="69"/>
    </location>
</feature>
<dbReference type="OrthoDB" id="411368at2"/>
<name>A0A4R2LGQ9_9FIRM</name>
<evidence type="ECO:0000256" key="1">
    <source>
        <dbReference type="ARBA" id="ARBA00022692"/>
    </source>
</evidence>
<keyword evidence="2 3" id="KW-1133">Transmembrane helix</keyword>
<dbReference type="Gene3D" id="1.10.1760.20">
    <property type="match status" value="1"/>
</dbReference>
<evidence type="ECO:0000313" key="5">
    <source>
        <dbReference type="Proteomes" id="UP000295711"/>
    </source>
</evidence>
<sequence length="173" mass="18156">MEKSITKTKSLVFAALFAALACVATMSLHIPTPGTSGYIHPGDAIVVLSGILLGPIYGGLAAGLGSALADLLAGYMVYVPITFFVKAVIAVVCYFVYHKLLGKVNHIVIKGIITGCFSTVIVAAGYCFFEYYMYGSGAFASVPANLIQGLSGLIISTILLPLLKQVPDFKSVI</sequence>
<keyword evidence="5" id="KW-1185">Reference proteome</keyword>
<dbReference type="PROSITE" id="PS51257">
    <property type="entry name" value="PROKAR_LIPOPROTEIN"/>
    <property type="match status" value="1"/>
</dbReference>
<feature type="transmembrane region" description="Helical" evidence="3">
    <location>
        <begin position="75"/>
        <end position="97"/>
    </location>
</feature>
<gene>
    <name evidence="4" type="ORF">EV212_101310</name>
</gene>
<dbReference type="InterPro" id="IPR009825">
    <property type="entry name" value="ECF_substrate-spec-like"/>
</dbReference>
<organism evidence="4 5">
    <name type="scientific">Frisingicoccus caecimuris</name>
    <dbReference type="NCBI Taxonomy" id="1796636"/>
    <lineage>
        <taxon>Bacteria</taxon>
        <taxon>Bacillati</taxon>
        <taxon>Bacillota</taxon>
        <taxon>Clostridia</taxon>
        <taxon>Lachnospirales</taxon>
        <taxon>Lachnospiraceae</taxon>
        <taxon>Frisingicoccus</taxon>
    </lineage>
</organism>
<feature type="transmembrane region" description="Helical" evidence="3">
    <location>
        <begin position="146"/>
        <end position="163"/>
    </location>
</feature>